<gene>
    <name evidence="1" type="ORF">C667_05969</name>
</gene>
<dbReference type="Proteomes" id="UP000013047">
    <property type="component" value="Unassembled WGS sequence"/>
</dbReference>
<reference evidence="1 2" key="1">
    <citation type="submission" date="2012-09" db="EMBL/GenBank/DDBJ databases">
        <title>Draft Genome Sequences of 6 Strains from Genus Thauera.</title>
        <authorList>
            <person name="Liu B."/>
            <person name="Shapleigh J.P."/>
            <person name="Frostegard A.H."/>
        </authorList>
    </citation>
    <scope>NUCLEOTIDE SEQUENCE [LARGE SCALE GENOMIC DNA]</scope>
    <source>
        <strain evidence="1 2">B4P</strain>
    </source>
</reference>
<evidence type="ECO:0000313" key="2">
    <source>
        <dbReference type="Proteomes" id="UP000013047"/>
    </source>
</evidence>
<organism evidence="1 2">
    <name type="scientific">Thauera phenylacetica B4P</name>
    <dbReference type="NCBI Taxonomy" id="1234382"/>
    <lineage>
        <taxon>Bacteria</taxon>
        <taxon>Pseudomonadati</taxon>
        <taxon>Pseudomonadota</taxon>
        <taxon>Betaproteobacteria</taxon>
        <taxon>Rhodocyclales</taxon>
        <taxon>Zoogloeaceae</taxon>
        <taxon>Thauera</taxon>
    </lineage>
</organism>
<dbReference type="SUPFAM" id="SSF46785">
    <property type="entry name" value="Winged helix' DNA-binding domain"/>
    <property type="match status" value="1"/>
</dbReference>
<evidence type="ECO:0000313" key="1">
    <source>
        <dbReference type="EMBL" id="ENO97984.1"/>
    </source>
</evidence>
<keyword evidence="2" id="KW-1185">Reference proteome</keyword>
<comment type="caution">
    <text evidence="1">The sequence shown here is derived from an EMBL/GenBank/DDBJ whole genome shotgun (WGS) entry which is preliminary data.</text>
</comment>
<name>N7A0V9_9RHOO</name>
<protein>
    <recommendedName>
        <fullName evidence="3">HTH iclR-type domain-containing protein</fullName>
    </recommendedName>
</protein>
<dbReference type="AlphaFoldDB" id="N7A0V9"/>
<dbReference type="OrthoDB" id="8526929at2"/>
<dbReference type="InterPro" id="IPR036390">
    <property type="entry name" value="WH_DNA-bd_sf"/>
</dbReference>
<accession>N7A0V9</accession>
<dbReference type="RefSeq" id="WP_004358457.1">
    <property type="nucleotide sequence ID" value="NZ_AMXF01000025.1"/>
</dbReference>
<dbReference type="InterPro" id="IPR036388">
    <property type="entry name" value="WH-like_DNA-bd_sf"/>
</dbReference>
<evidence type="ECO:0008006" key="3">
    <source>
        <dbReference type="Google" id="ProtNLM"/>
    </source>
</evidence>
<dbReference type="EMBL" id="AMXF01000025">
    <property type="protein sequence ID" value="ENO97984.1"/>
    <property type="molecule type" value="Genomic_DNA"/>
</dbReference>
<proteinExistence type="predicted"/>
<dbReference type="Gene3D" id="1.10.10.10">
    <property type="entry name" value="Winged helix-like DNA-binding domain superfamily/Winged helix DNA-binding domain"/>
    <property type="match status" value="1"/>
</dbReference>
<sequence>MDDFDRRFEKSFSMVAFATNRHLVDHMRRLITLLDMDADSAMLWGLVAHLSVAHAMHPGALPSDLLAPDGFMLGEARPVRLADVVQVSGLPKETVRRKLEKLRERGKLGRTEDGRWVALRSGVDATTYEFTRESVKRLLQTARVIENILQHARLD</sequence>